<sequence>MIDLGPIRKEGMRPTVIACVVFDNQLLLLHRKDYNLWLIPQGGVRFEENLEEALYREISEELGNSFAAGCEKKAEIIGEASAEFFPKDVTKEEMEFHLGKGVEMKGKHYFFMVVNHKTGRLDVKDTGFDDYFWMEYIGAKRLLSLMRQKKKREILLKILDLLKSRGIIR</sequence>
<dbReference type="EMBL" id="MEVT01000022">
    <property type="protein sequence ID" value="OGC62272.1"/>
    <property type="molecule type" value="Genomic_DNA"/>
</dbReference>
<dbReference type="GO" id="GO:0016787">
    <property type="term" value="F:hydrolase activity"/>
    <property type="evidence" value="ECO:0007669"/>
    <property type="project" value="UniProtKB-KW"/>
</dbReference>
<dbReference type="Proteomes" id="UP000176614">
    <property type="component" value="Unassembled WGS sequence"/>
</dbReference>
<name>A0A1F4VYN3_UNCKA</name>
<evidence type="ECO:0000313" key="4">
    <source>
        <dbReference type="Proteomes" id="UP000176614"/>
    </source>
</evidence>
<dbReference type="PROSITE" id="PS51462">
    <property type="entry name" value="NUDIX"/>
    <property type="match status" value="1"/>
</dbReference>
<comment type="caution">
    <text evidence="3">The sequence shown here is derived from an EMBL/GenBank/DDBJ whole genome shotgun (WGS) entry which is preliminary data.</text>
</comment>
<dbReference type="PROSITE" id="PS00893">
    <property type="entry name" value="NUDIX_BOX"/>
    <property type="match status" value="1"/>
</dbReference>
<dbReference type="Pfam" id="PF00293">
    <property type="entry name" value="NUDIX"/>
    <property type="match status" value="1"/>
</dbReference>
<gene>
    <name evidence="3" type="ORF">A2264_03215</name>
</gene>
<dbReference type="InterPro" id="IPR020084">
    <property type="entry name" value="NUDIX_hydrolase_CS"/>
</dbReference>
<proteinExistence type="predicted"/>
<feature type="domain" description="Nudix hydrolase" evidence="2">
    <location>
        <begin position="11"/>
        <end position="160"/>
    </location>
</feature>
<evidence type="ECO:0000313" key="3">
    <source>
        <dbReference type="EMBL" id="OGC62272.1"/>
    </source>
</evidence>
<dbReference type="SUPFAM" id="SSF55811">
    <property type="entry name" value="Nudix"/>
    <property type="match status" value="1"/>
</dbReference>
<dbReference type="InterPro" id="IPR000086">
    <property type="entry name" value="NUDIX_hydrolase_dom"/>
</dbReference>
<dbReference type="AlphaFoldDB" id="A0A1F4VYN3"/>
<reference evidence="3 4" key="1">
    <citation type="journal article" date="2016" name="Nat. Commun.">
        <title>Thousands of microbial genomes shed light on interconnected biogeochemical processes in an aquifer system.</title>
        <authorList>
            <person name="Anantharaman K."/>
            <person name="Brown C.T."/>
            <person name="Hug L.A."/>
            <person name="Sharon I."/>
            <person name="Castelle C.J."/>
            <person name="Probst A.J."/>
            <person name="Thomas B.C."/>
            <person name="Singh A."/>
            <person name="Wilkins M.J."/>
            <person name="Karaoz U."/>
            <person name="Brodie E.L."/>
            <person name="Williams K.H."/>
            <person name="Hubbard S.S."/>
            <person name="Banfield J.F."/>
        </authorList>
    </citation>
    <scope>NUCLEOTIDE SEQUENCE [LARGE SCALE GENOMIC DNA]</scope>
</reference>
<keyword evidence="1" id="KW-0378">Hydrolase</keyword>
<protein>
    <recommendedName>
        <fullName evidence="2">Nudix hydrolase domain-containing protein</fullName>
    </recommendedName>
</protein>
<dbReference type="InterPro" id="IPR015797">
    <property type="entry name" value="NUDIX_hydrolase-like_dom_sf"/>
</dbReference>
<evidence type="ECO:0000259" key="2">
    <source>
        <dbReference type="PROSITE" id="PS51462"/>
    </source>
</evidence>
<organism evidence="3 4">
    <name type="scientific">candidate division WWE3 bacterium RIFOXYA2_FULL_46_9</name>
    <dbReference type="NCBI Taxonomy" id="1802636"/>
    <lineage>
        <taxon>Bacteria</taxon>
        <taxon>Katanobacteria</taxon>
    </lineage>
</organism>
<evidence type="ECO:0000256" key="1">
    <source>
        <dbReference type="ARBA" id="ARBA00022801"/>
    </source>
</evidence>
<dbReference type="Gene3D" id="3.90.79.10">
    <property type="entry name" value="Nucleoside Triphosphate Pyrophosphohydrolase"/>
    <property type="match status" value="1"/>
</dbReference>
<accession>A0A1F4VYN3</accession>